<evidence type="ECO:0000256" key="5">
    <source>
        <dbReference type="ARBA" id="ARBA00022729"/>
    </source>
</evidence>
<organism evidence="8 9">
    <name type="scientific">Chitinophaga oryziterrae</name>
    <dbReference type="NCBI Taxonomy" id="1031224"/>
    <lineage>
        <taxon>Bacteria</taxon>
        <taxon>Pseudomonadati</taxon>
        <taxon>Bacteroidota</taxon>
        <taxon>Chitinophagia</taxon>
        <taxon>Chitinophagales</taxon>
        <taxon>Chitinophagaceae</taxon>
        <taxon>Chitinophaga</taxon>
    </lineage>
</organism>
<evidence type="ECO:0000313" key="9">
    <source>
        <dbReference type="Proteomes" id="UP000468388"/>
    </source>
</evidence>
<reference evidence="8 9" key="1">
    <citation type="submission" date="2019-12" db="EMBL/GenBank/DDBJ databases">
        <title>The draft genomic sequence of strain Chitinophaga oryziterrae JCM 16595.</title>
        <authorList>
            <person name="Zhang X."/>
        </authorList>
    </citation>
    <scope>NUCLEOTIDE SEQUENCE [LARGE SCALE GENOMIC DNA]</scope>
    <source>
        <strain evidence="8 9">JCM 16595</strain>
    </source>
</reference>
<name>A0A6N8J4L7_9BACT</name>
<dbReference type="GO" id="GO:0015344">
    <property type="term" value="F:siderophore uptake transmembrane transporter activity"/>
    <property type="evidence" value="ECO:0007669"/>
    <property type="project" value="TreeGrafter"/>
</dbReference>
<dbReference type="Gene3D" id="2.60.40.1120">
    <property type="entry name" value="Carboxypeptidase-like, regulatory domain"/>
    <property type="match status" value="1"/>
</dbReference>
<keyword evidence="3" id="KW-1134">Transmembrane beta strand</keyword>
<accession>A0A6N8J4L7</accession>
<sequence>MKNIGITVLLFLTLLAMPVKGQQGPLLSRSYHSKLKKGTIRELLQTFIDESGIVVEYISNFLETDRVVSLTGNETTVSVFLQHVLQTQRVTVLEKNGKLILVPIKPPAGDQDAFASTYAIFGFIKEEGSKEPLINATIQEPLTGKGTLTNTFGYFTLSLPAGPHTLRISYVGYATRTIGITLNENSRTDISLSPGTPVPEIVVASGSRLKKYAAKNINAEQANQYPAGNELVGENDPIRSRNLLPGVISVQDYADGFLVRGGSPDQNQFLLDGNEVFNPTHLLGSLSIVNKTSFKSMLLHKSDFPSRFGGGLSSIMDVYTKDGNMEQWQGEANLGFLAASAAVEGPVRKNKTAVMFSFRRSLTTPAVRLLDEKFNARFYDVHFKITHLLNENNKLMLNVYTGHDRMKLQQSNSNNLQKWGNKLGSLNWNHLLGARSFMNTAFNVSHYNNLAGYQYPLYDDSSDVPVIISTFNTYSSISHYDVKTQFEVQPANNIRFNFGGKIAYTMIKPFSTNLSDGFIENVDDYNLVMTLPFKEYTLYYENEINIDNRLLIRPGVHFNHYRFRNFHFNSIQPRFFASYKLDDRQQLYAAYNKMTQYLHMVSNPFMGVNNMIWVPSTRLVKPEESTSMSLGYSLRNTTGVSLSAEAYWKKMNNLTSYIEGGNIFSNDNTWEQSILTGKGWSYGLEFQAEKKFLHWQIMCAYTLSWNWRQFNNLNNGRRFPFKYDRRHVLNITVAYKPRNNWSVSAVWNFSSGDAFTLPEKIYPDFDNGQHIVDPGDPLAAYRFIYHYSALNQFHTRPYQRLDAGTDYAVHTGKKVSHKLSAGVYNVLGTASSYNYDLQASLDGKFNISLSRNRLFNISPYISYTIIF</sequence>
<dbReference type="OrthoDB" id="9803050at2"/>
<evidence type="ECO:0000256" key="6">
    <source>
        <dbReference type="ARBA" id="ARBA00023136"/>
    </source>
</evidence>
<dbReference type="PANTHER" id="PTHR30069:SF29">
    <property type="entry name" value="HEMOGLOBIN AND HEMOGLOBIN-HAPTOGLOBIN-BINDING PROTEIN 1-RELATED"/>
    <property type="match status" value="1"/>
</dbReference>
<keyword evidence="2" id="KW-0813">Transport</keyword>
<keyword evidence="9" id="KW-1185">Reference proteome</keyword>
<dbReference type="InterPro" id="IPR036942">
    <property type="entry name" value="Beta-barrel_TonB_sf"/>
</dbReference>
<evidence type="ECO:0000256" key="2">
    <source>
        <dbReference type="ARBA" id="ARBA00022448"/>
    </source>
</evidence>
<evidence type="ECO:0000256" key="3">
    <source>
        <dbReference type="ARBA" id="ARBA00022452"/>
    </source>
</evidence>
<keyword evidence="7" id="KW-0998">Cell outer membrane</keyword>
<evidence type="ECO:0000256" key="1">
    <source>
        <dbReference type="ARBA" id="ARBA00004571"/>
    </source>
</evidence>
<gene>
    <name evidence="8" type="ORF">GO495_00780</name>
</gene>
<dbReference type="GO" id="GO:0009279">
    <property type="term" value="C:cell outer membrane"/>
    <property type="evidence" value="ECO:0007669"/>
    <property type="project" value="UniProtKB-SubCell"/>
</dbReference>
<dbReference type="Pfam" id="PF13715">
    <property type="entry name" value="CarbopepD_reg_2"/>
    <property type="match status" value="1"/>
</dbReference>
<dbReference type="GO" id="GO:0044718">
    <property type="term" value="P:siderophore transmembrane transport"/>
    <property type="evidence" value="ECO:0007669"/>
    <property type="project" value="TreeGrafter"/>
</dbReference>
<comment type="subcellular location">
    <subcellularLocation>
        <location evidence="1">Cell outer membrane</location>
        <topology evidence="1">Multi-pass membrane protein</topology>
    </subcellularLocation>
</comment>
<dbReference type="InterPro" id="IPR039426">
    <property type="entry name" value="TonB-dep_rcpt-like"/>
</dbReference>
<dbReference type="EMBL" id="WRXO01000001">
    <property type="protein sequence ID" value="MVT39102.1"/>
    <property type="molecule type" value="Genomic_DNA"/>
</dbReference>
<evidence type="ECO:0000313" key="8">
    <source>
        <dbReference type="EMBL" id="MVT39102.1"/>
    </source>
</evidence>
<comment type="caution">
    <text evidence="8">The sequence shown here is derived from an EMBL/GenBank/DDBJ whole genome shotgun (WGS) entry which is preliminary data.</text>
</comment>
<dbReference type="SUPFAM" id="SSF56935">
    <property type="entry name" value="Porins"/>
    <property type="match status" value="1"/>
</dbReference>
<dbReference type="PANTHER" id="PTHR30069">
    <property type="entry name" value="TONB-DEPENDENT OUTER MEMBRANE RECEPTOR"/>
    <property type="match status" value="1"/>
</dbReference>
<evidence type="ECO:0008006" key="10">
    <source>
        <dbReference type="Google" id="ProtNLM"/>
    </source>
</evidence>
<dbReference type="Gene3D" id="2.40.170.20">
    <property type="entry name" value="TonB-dependent receptor, beta-barrel domain"/>
    <property type="match status" value="1"/>
</dbReference>
<dbReference type="InterPro" id="IPR008969">
    <property type="entry name" value="CarboxyPept-like_regulatory"/>
</dbReference>
<keyword evidence="5" id="KW-0732">Signal</keyword>
<dbReference type="Proteomes" id="UP000468388">
    <property type="component" value="Unassembled WGS sequence"/>
</dbReference>
<evidence type="ECO:0000256" key="4">
    <source>
        <dbReference type="ARBA" id="ARBA00022692"/>
    </source>
</evidence>
<proteinExistence type="predicted"/>
<dbReference type="SUPFAM" id="SSF49464">
    <property type="entry name" value="Carboxypeptidase regulatory domain-like"/>
    <property type="match status" value="1"/>
</dbReference>
<dbReference type="RefSeq" id="WP_157297805.1">
    <property type="nucleotide sequence ID" value="NZ_BAAAZB010000005.1"/>
</dbReference>
<protein>
    <recommendedName>
        <fullName evidence="10">TonB-dependent receptor plug domain-containing protein</fullName>
    </recommendedName>
</protein>
<evidence type="ECO:0000256" key="7">
    <source>
        <dbReference type="ARBA" id="ARBA00023237"/>
    </source>
</evidence>
<keyword evidence="4" id="KW-0812">Transmembrane</keyword>
<keyword evidence="6" id="KW-0472">Membrane</keyword>
<dbReference type="AlphaFoldDB" id="A0A6N8J4L7"/>